<dbReference type="PANTHER" id="PTHR46449:SF5">
    <property type="entry name" value="FAMILY WITH SEQUENCE SIMILARITY 47 MEMBER E"/>
    <property type="match status" value="1"/>
</dbReference>
<dbReference type="Proteomes" id="UP001178461">
    <property type="component" value="Chromosome 9"/>
</dbReference>
<proteinExistence type="inferred from homology"/>
<dbReference type="GO" id="GO:0000785">
    <property type="term" value="C:chromatin"/>
    <property type="evidence" value="ECO:0007669"/>
    <property type="project" value="TreeGrafter"/>
</dbReference>
<dbReference type="EMBL" id="OX395134">
    <property type="protein sequence ID" value="CAI5784811.1"/>
    <property type="molecule type" value="Genomic_DNA"/>
</dbReference>
<dbReference type="Pfam" id="PF14642">
    <property type="entry name" value="FAM47"/>
    <property type="match status" value="1"/>
</dbReference>
<gene>
    <name evidence="2" type="ORF">PODLI_1B008259</name>
</gene>
<accession>A0AA35PDE4</accession>
<dbReference type="GO" id="GO:0045815">
    <property type="term" value="P:transcription initiation-coupled chromatin remodeling"/>
    <property type="evidence" value="ECO:0007669"/>
    <property type="project" value="TreeGrafter"/>
</dbReference>
<dbReference type="AlphaFoldDB" id="A0AA35PDE4"/>
<comment type="similarity">
    <text evidence="1">Belongs to the FAM47 family.</text>
</comment>
<protein>
    <recommendedName>
        <fullName evidence="4">Family with sequence similarity 47 member E</fullName>
    </recommendedName>
</protein>
<organism evidence="2 3">
    <name type="scientific">Podarcis lilfordi</name>
    <name type="common">Lilford's wall lizard</name>
    <dbReference type="NCBI Taxonomy" id="74358"/>
    <lineage>
        <taxon>Eukaryota</taxon>
        <taxon>Metazoa</taxon>
        <taxon>Chordata</taxon>
        <taxon>Craniata</taxon>
        <taxon>Vertebrata</taxon>
        <taxon>Euteleostomi</taxon>
        <taxon>Lepidosauria</taxon>
        <taxon>Squamata</taxon>
        <taxon>Bifurcata</taxon>
        <taxon>Unidentata</taxon>
        <taxon>Episquamata</taxon>
        <taxon>Laterata</taxon>
        <taxon>Lacertibaenia</taxon>
        <taxon>Lacertidae</taxon>
        <taxon>Podarcis</taxon>
    </lineage>
</organism>
<keyword evidence="3" id="KW-1185">Reference proteome</keyword>
<evidence type="ECO:0000313" key="3">
    <source>
        <dbReference type="Proteomes" id="UP001178461"/>
    </source>
</evidence>
<dbReference type="InterPro" id="IPR032743">
    <property type="entry name" value="FAM47"/>
</dbReference>
<evidence type="ECO:0000313" key="2">
    <source>
        <dbReference type="EMBL" id="CAI5784811.1"/>
    </source>
</evidence>
<evidence type="ECO:0000256" key="1">
    <source>
        <dbReference type="ARBA" id="ARBA00005277"/>
    </source>
</evidence>
<evidence type="ECO:0008006" key="4">
    <source>
        <dbReference type="Google" id="ProtNLM"/>
    </source>
</evidence>
<name>A0AA35PDE4_9SAUR</name>
<sequence length="447" mass="51484">MGTRGTMYKERLATKCFQERVANKEKFSDALNGQRWRFLKSGLDDFRNGYPPPSDNIIIQGKKGPVPVILEYKKPGPSQLVPYTDTGLKTRSDIVFSKLSASQRAKKEYIAQTERCLAEHPLALYPHLEDSLPPEMFQDVVKLLDPEMHLARGSPDYSKTEVVPPTVQYRLQQYDKKSESGFSHVTPPWAPKSKNPYTWFSKKEVSEREKAAQIAYIPPLDENVKRATKEFVEWVSSMGVEKYNIDEATIMKLFDTSYESESKTSSPMKIVQLYNVPGELKECLGHRPDWQTIKNSMKTPPPPKWDKIKYGAWYLPPKKWKKKKVRDEEEIPVCLQSFMDLRKKKAAPKVEEASGFHAIYAFEQFLDRKGYRKPQGKAVCKAKRFGDLTGKTKTKKTGAKDLNRSSSENLKELHEAKLEEFKKSVCFPPIYLKRKPFLRSPRPGLYL</sequence>
<dbReference type="PANTHER" id="PTHR46449">
    <property type="entry name" value="ZGC:158260"/>
    <property type="match status" value="1"/>
</dbReference>
<reference evidence="2" key="1">
    <citation type="submission" date="2022-12" db="EMBL/GenBank/DDBJ databases">
        <authorList>
            <person name="Alioto T."/>
            <person name="Alioto T."/>
            <person name="Gomez Garrido J."/>
        </authorList>
    </citation>
    <scope>NUCLEOTIDE SEQUENCE</scope>
</reference>